<gene>
    <name evidence="3" type="primary">LOC101498131</name>
</gene>
<dbReference type="AlphaFoldDB" id="A0A1S2XM81"/>
<dbReference type="PANTHER" id="PTHR31110:SF2">
    <property type="entry name" value="PESTICIDAL CRYSTAL CRY8BA PROTEIN"/>
    <property type="match status" value="1"/>
</dbReference>
<evidence type="ECO:0000256" key="1">
    <source>
        <dbReference type="SAM" id="MobiDB-lite"/>
    </source>
</evidence>
<dbReference type="PANTHER" id="PTHR31110">
    <property type="entry name" value="PESTICIDAL CRYSTAL CRY8BA PROTEIN"/>
    <property type="match status" value="1"/>
</dbReference>
<dbReference type="PaxDb" id="3827-XP_004490429.1"/>
<feature type="compositionally biased region" description="Polar residues" evidence="1">
    <location>
        <begin position="242"/>
        <end position="269"/>
    </location>
</feature>
<dbReference type="eggNOG" id="ENOG502QTE9">
    <property type="taxonomic scope" value="Eukaryota"/>
</dbReference>
<reference evidence="3" key="2">
    <citation type="submission" date="2025-08" db="UniProtKB">
        <authorList>
            <consortium name="RefSeq"/>
        </authorList>
    </citation>
    <scope>IDENTIFICATION</scope>
    <source>
        <tissue evidence="3">Etiolated seedlings</tissue>
    </source>
</reference>
<feature type="region of interest" description="Disordered" evidence="1">
    <location>
        <begin position="203"/>
        <end position="271"/>
    </location>
</feature>
<name>A0A1S2XM81_CICAR</name>
<keyword evidence="2" id="KW-1185">Reference proteome</keyword>
<dbReference type="Proteomes" id="UP000087171">
    <property type="component" value="Chromosome Ca2"/>
</dbReference>
<protein>
    <submittedName>
        <fullName evidence="3">Uncharacterized protein LOC101498131</fullName>
    </submittedName>
</protein>
<feature type="compositionally biased region" description="Polar residues" evidence="1">
    <location>
        <begin position="130"/>
        <end position="140"/>
    </location>
</feature>
<dbReference type="GeneID" id="101498131"/>
<dbReference type="STRING" id="3827.A0A1S2XM81"/>
<feature type="compositionally biased region" description="Polar residues" evidence="1">
    <location>
        <begin position="205"/>
        <end position="217"/>
    </location>
</feature>
<feature type="region of interest" description="Disordered" evidence="1">
    <location>
        <begin position="22"/>
        <end position="189"/>
    </location>
</feature>
<proteinExistence type="predicted"/>
<dbReference type="OrthoDB" id="1896158at2759"/>
<reference evidence="2" key="1">
    <citation type="journal article" date="2013" name="Nat. Biotechnol.">
        <title>Draft genome sequence of chickpea (Cicer arietinum) provides a resource for trait improvement.</title>
        <authorList>
            <person name="Varshney R.K."/>
            <person name="Song C."/>
            <person name="Saxena R.K."/>
            <person name="Azam S."/>
            <person name="Yu S."/>
            <person name="Sharpe A.G."/>
            <person name="Cannon S."/>
            <person name="Baek J."/>
            <person name="Rosen B.D."/>
            <person name="Tar'an B."/>
            <person name="Millan T."/>
            <person name="Zhang X."/>
            <person name="Ramsay L.D."/>
            <person name="Iwata A."/>
            <person name="Wang Y."/>
            <person name="Nelson W."/>
            <person name="Farmer A.D."/>
            <person name="Gaur P.M."/>
            <person name="Soderlund C."/>
            <person name="Penmetsa R.V."/>
            <person name="Xu C."/>
            <person name="Bharti A.K."/>
            <person name="He W."/>
            <person name="Winter P."/>
            <person name="Zhao S."/>
            <person name="Hane J.K."/>
            <person name="Carrasquilla-Garcia N."/>
            <person name="Condie J.A."/>
            <person name="Upadhyaya H.D."/>
            <person name="Luo M.C."/>
            <person name="Thudi M."/>
            <person name="Gowda C.L."/>
            <person name="Singh N.P."/>
            <person name="Lichtenzveig J."/>
            <person name="Gali K.K."/>
            <person name="Rubio J."/>
            <person name="Nadarajan N."/>
            <person name="Dolezel J."/>
            <person name="Bansal K.C."/>
            <person name="Xu X."/>
            <person name="Edwards D."/>
            <person name="Zhang G."/>
            <person name="Kahl G."/>
            <person name="Gil J."/>
            <person name="Singh K.B."/>
            <person name="Datta S.K."/>
            <person name="Jackson S.A."/>
            <person name="Wang J."/>
            <person name="Cook D.R."/>
        </authorList>
    </citation>
    <scope>NUCLEOTIDE SEQUENCE [LARGE SCALE GENOMIC DNA]</scope>
    <source>
        <strain evidence="2">cv. CDC Frontier</strain>
    </source>
</reference>
<evidence type="ECO:0000313" key="3">
    <source>
        <dbReference type="RefSeq" id="XP_004490429.1"/>
    </source>
</evidence>
<dbReference type="KEGG" id="cam:101498131"/>
<feature type="compositionally biased region" description="Low complexity" evidence="1">
    <location>
        <begin position="172"/>
        <end position="182"/>
    </location>
</feature>
<organism evidence="2 3">
    <name type="scientific">Cicer arietinum</name>
    <name type="common">Chickpea</name>
    <name type="synonym">Garbanzo</name>
    <dbReference type="NCBI Taxonomy" id="3827"/>
    <lineage>
        <taxon>Eukaryota</taxon>
        <taxon>Viridiplantae</taxon>
        <taxon>Streptophyta</taxon>
        <taxon>Embryophyta</taxon>
        <taxon>Tracheophyta</taxon>
        <taxon>Spermatophyta</taxon>
        <taxon>Magnoliopsida</taxon>
        <taxon>eudicotyledons</taxon>
        <taxon>Gunneridae</taxon>
        <taxon>Pentapetalae</taxon>
        <taxon>rosids</taxon>
        <taxon>fabids</taxon>
        <taxon>Fabales</taxon>
        <taxon>Fabaceae</taxon>
        <taxon>Papilionoideae</taxon>
        <taxon>50 kb inversion clade</taxon>
        <taxon>NPAAA clade</taxon>
        <taxon>Hologalegina</taxon>
        <taxon>IRL clade</taxon>
        <taxon>Cicereae</taxon>
        <taxon>Cicer</taxon>
    </lineage>
</organism>
<dbReference type="RefSeq" id="XP_004490429.1">
    <property type="nucleotide sequence ID" value="XM_004490372.3"/>
</dbReference>
<evidence type="ECO:0000313" key="2">
    <source>
        <dbReference type="Proteomes" id="UP000087171"/>
    </source>
</evidence>
<accession>A0A1S2XM81</accession>
<sequence>MFTEGLDKNALRWVREKEVPFSNTTMRSRNDPINGMKSGSGRGFGLPPPAKFRSGHLPANAFPVSTVIPPAETGDSGSNTDMDVSVESEEEVYGGRYSLDSSPQDSRIPNGAAGRYENHTQRRPRYASDYTFSDVSSSRETLVGRHGMTRVPAMRGAANVRQSGFTEDESSDSAASSEFSTTQVGSINGTLPQSRAYVSAGYASSVPSRMNPQSSAEKNGRLSDDEDEDVPSAPPFCGSTPEIRQTTEEIPTSRAHSTQNKAESSTVKSVSKDIKLENNGCASSEQFVRTATGSEGAASSNPQPPRLPTFHASALGPWHAVIAYDACARLCLHAWAMQCMEAPMFLENECAILRDAFGLRQVLLQPEEELMVKCNAELSSEGVAPKPKKLIGKMKVQVRKVKMGLDPPTGCSMSSIMTDKIKMESVRHHFSNLQSKLSSGWRALRKIRFVPHLPANGSLTQQSLAYVHASTRYLQQVSGLLKVGVTTLRNSSSSYEVVQETFSCFLRLKSSVEEDAIRLHPGSSEVHMFFPDSLGDDLLVEVQDSKGKHFGRVLVQVAAIADNPTDKLRWWPIYREPDHELVGKIQLYVIYATSADDNSHLKCGSVAETVAYDLVLEVAMKVQGFQQRNLLLNGPWKWLLTEFASYYGVSEIYTKLRYLSYVMDVATPTADCLNLVYNLLAPVIMKGNSKTSLSHQENRLLGETKDEIEQILTLTFENYKSLDESSFSGIVEVFRPASGHAAPALEPAVKLYKLLHDILSPEAQNSFCHYFQVAAKKRAIRNLSDTDEYITPNNEVCLMDSMTTSTAYQKMKTLCINLRNEIHTDIQIHNKNILPSFVDLPNLSASIYSTELCKRLKSFLVSCPPFGPSSPVADLVIATSDFQRDLAGWNINPVKGGVDAKELFHLYILVWIQDKRQTLLDTCRLDKVKWSGVRTQHLTTPFVDDMYERLKETLTDYEVIICRWPEYSLVLENAIADIEKAIVEALDKQYADVLAPLKESMTPKKFGLKYVQKLAKRSTCAYSVPDELGVLLNSMKRMLDVLRPRIESQFKSWGSCLPNAGNTPPGERLSEVTVMLRAKFRNYLQAIVEKLLENTKLQNATKLKKILQDSKETVVESDLKSRMQPLKEQLASTISHLHSVFETHVFISICRGYWDRMGQEILSFLENRKENKSWYKGSRVAVSVLDDTFASQMQQLLGNALHEKDLEAPRCIMEVRSMLCKDAPNHKDNSFYY</sequence>